<dbReference type="PROSITE" id="PS50850">
    <property type="entry name" value="MFS"/>
    <property type="match status" value="1"/>
</dbReference>
<evidence type="ECO:0000256" key="4">
    <source>
        <dbReference type="ARBA" id="ARBA00022989"/>
    </source>
</evidence>
<organism evidence="8 9">
    <name type="scientific">Mesonia algae</name>
    <dbReference type="NCBI Taxonomy" id="213248"/>
    <lineage>
        <taxon>Bacteria</taxon>
        <taxon>Pseudomonadati</taxon>
        <taxon>Bacteroidota</taxon>
        <taxon>Flavobacteriia</taxon>
        <taxon>Flavobacteriales</taxon>
        <taxon>Flavobacteriaceae</taxon>
        <taxon>Mesonia</taxon>
    </lineage>
</organism>
<dbReference type="Pfam" id="PF07690">
    <property type="entry name" value="MFS_1"/>
    <property type="match status" value="1"/>
</dbReference>
<comment type="subcellular location">
    <subcellularLocation>
        <location evidence="1">Membrane</location>
        <topology evidence="1">Multi-pass membrane protein</topology>
    </subcellularLocation>
</comment>
<dbReference type="CDD" id="cd17320">
    <property type="entry name" value="MFS_MdfA_MDR_like"/>
    <property type="match status" value="1"/>
</dbReference>
<keyword evidence="3 6" id="KW-0812">Transmembrane</keyword>
<keyword evidence="4 6" id="KW-1133">Transmembrane helix</keyword>
<keyword evidence="9" id="KW-1185">Reference proteome</keyword>
<dbReference type="GO" id="GO:0022857">
    <property type="term" value="F:transmembrane transporter activity"/>
    <property type="evidence" value="ECO:0007669"/>
    <property type="project" value="InterPro"/>
</dbReference>
<evidence type="ECO:0000256" key="2">
    <source>
        <dbReference type="ARBA" id="ARBA00022448"/>
    </source>
</evidence>
<evidence type="ECO:0000256" key="1">
    <source>
        <dbReference type="ARBA" id="ARBA00004141"/>
    </source>
</evidence>
<feature type="transmembrane region" description="Helical" evidence="6">
    <location>
        <begin position="219"/>
        <end position="243"/>
    </location>
</feature>
<feature type="transmembrane region" description="Helical" evidence="6">
    <location>
        <begin position="81"/>
        <end position="99"/>
    </location>
</feature>
<evidence type="ECO:0000256" key="5">
    <source>
        <dbReference type="ARBA" id="ARBA00023136"/>
    </source>
</evidence>
<feature type="domain" description="Major facilitator superfamily (MFS) profile" evidence="7">
    <location>
        <begin position="11"/>
        <end position="399"/>
    </location>
</feature>
<dbReference type="Gene3D" id="1.20.1720.10">
    <property type="entry name" value="Multidrug resistance protein D"/>
    <property type="match status" value="1"/>
</dbReference>
<evidence type="ECO:0000259" key="7">
    <source>
        <dbReference type="PROSITE" id="PS50850"/>
    </source>
</evidence>
<feature type="transmembrane region" description="Helical" evidence="6">
    <location>
        <begin position="310"/>
        <end position="331"/>
    </location>
</feature>
<feature type="transmembrane region" description="Helical" evidence="6">
    <location>
        <begin position="283"/>
        <end position="304"/>
    </location>
</feature>
<name>A0A2W7I7K1_9FLAO</name>
<feature type="transmembrane region" description="Helical" evidence="6">
    <location>
        <begin position="105"/>
        <end position="126"/>
    </location>
</feature>
<dbReference type="InterPro" id="IPR036259">
    <property type="entry name" value="MFS_trans_sf"/>
</dbReference>
<dbReference type="PANTHER" id="PTHR23502">
    <property type="entry name" value="MAJOR FACILITATOR SUPERFAMILY"/>
    <property type="match status" value="1"/>
</dbReference>
<dbReference type="PANTHER" id="PTHR23502:SF132">
    <property type="entry name" value="POLYAMINE TRANSPORTER 2-RELATED"/>
    <property type="match status" value="1"/>
</dbReference>
<evidence type="ECO:0000313" key="8">
    <source>
        <dbReference type="EMBL" id="PZW42634.1"/>
    </source>
</evidence>
<dbReference type="InterPro" id="IPR020846">
    <property type="entry name" value="MFS_dom"/>
</dbReference>
<proteinExistence type="predicted"/>
<gene>
    <name evidence="8" type="ORF">LX95_00950</name>
</gene>
<feature type="transmembrane region" description="Helical" evidence="6">
    <location>
        <begin position="138"/>
        <end position="156"/>
    </location>
</feature>
<feature type="transmembrane region" description="Helical" evidence="6">
    <location>
        <begin position="255"/>
        <end position="276"/>
    </location>
</feature>
<feature type="transmembrane region" description="Helical" evidence="6">
    <location>
        <begin position="12"/>
        <end position="32"/>
    </location>
</feature>
<sequence length="401" mass="43898">MQFTKTKISQFEFVALMAALMSVTAISIDALLPALDVIGKDINTQNAADNQLLITMIFLGLGVGPLLFGPLSDALGRKPSVYIGLVLFTIASFMCVNAQSLELMIAGRILQGIGLAAPRTIVVAIIRDLYEGDYMARIMSFVTVVFLLVPIIAPASGQLILDRYEWEVIFYVQIVISAIIALWFALRQRETLLPPKRIPLSATRILDGFKETLGYKKTLGFTLISGFVVGSFLVYLSASQQIFQNQYGLEDEFPYIFAGLAITIGISIFLNATFVVRFGMEKLVTASLLGFFGVSLVYLLLFYGTPQPNIFILLGFISLQFFFIGFLFGNIRALAMEPVGHIAGIAAAITGLISTLMAVPISTFIGRFVVNSTLPLFIGFSICGALSLLILLYLKKNHHLK</sequence>
<dbReference type="EMBL" id="QKYV01000002">
    <property type="protein sequence ID" value="PZW42634.1"/>
    <property type="molecule type" value="Genomic_DNA"/>
</dbReference>
<feature type="transmembrane region" description="Helical" evidence="6">
    <location>
        <begin position="343"/>
        <end position="370"/>
    </location>
</feature>
<reference evidence="8 9" key="1">
    <citation type="submission" date="2018-06" db="EMBL/GenBank/DDBJ databases">
        <title>Genomic Encyclopedia of Archaeal and Bacterial Type Strains, Phase II (KMG-II): from individual species to whole genera.</title>
        <authorList>
            <person name="Goeker M."/>
        </authorList>
    </citation>
    <scope>NUCLEOTIDE SEQUENCE [LARGE SCALE GENOMIC DNA]</scope>
    <source>
        <strain evidence="8 9">DSM 15361</strain>
    </source>
</reference>
<dbReference type="AlphaFoldDB" id="A0A2W7I7K1"/>
<feature type="transmembrane region" description="Helical" evidence="6">
    <location>
        <begin position="376"/>
        <end position="394"/>
    </location>
</feature>
<evidence type="ECO:0000256" key="6">
    <source>
        <dbReference type="SAM" id="Phobius"/>
    </source>
</evidence>
<dbReference type="InterPro" id="IPR011701">
    <property type="entry name" value="MFS"/>
</dbReference>
<feature type="transmembrane region" description="Helical" evidence="6">
    <location>
        <begin position="168"/>
        <end position="186"/>
    </location>
</feature>
<feature type="transmembrane region" description="Helical" evidence="6">
    <location>
        <begin position="52"/>
        <end position="69"/>
    </location>
</feature>
<protein>
    <submittedName>
        <fullName evidence="8">DHA1 family bicyclomycin/chloramphenicol resistance-like MFS transporter</fullName>
    </submittedName>
</protein>
<dbReference type="RefSeq" id="WP_111540282.1">
    <property type="nucleotide sequence ID" value="NZ_QKYV01000002.1"/>
</dbReference>
<evidence type="ECO:0000256" key="3">
    <source>
        <dbReference type="ARBA" id="ARBA00022692"/>
    </source>
</evidence>
<keyword evidence="5 6" id="KW-0472">Membrane</keyword>
<evidence type="ECO:0000313" key="9">
    <source>
        <dbReference type="Proteomes" id="UP000249542"/>
    </source>
</evidence>
<accession>A0A2W7I7K1</accession>
<dbReference type="GO" id="GO:0005886">
    <property type="term" value="C:plasma membrane"/>
    <property type="evidence" value="ECO:0007669"/>
    <property type="project" value="TreeGrafter"/>
</dbReference>
<keyword evidence="2" id="KW-0813">Transport</keyword>
<dbReference type="Proteomes" id="UP000249542">
    <property type="component" value="Unassembled WGS sequence"/>
</dbReference>
<dbReference type="SUPFAM" id="SSF103473">
    <property type="entry name" value="MFS general substrate transporter"/>
    <property type="match status" value="1"/>
</dbReference>
<comment type="caution">
    <text evidence="8">The sequence shown here is derived from an EMBL/GenBank/DDBJ whole genome shotgun (WGS) entry which is preliminary data.</text>
</comment>